<evidence type="ECO:0000256" key="2">
    <source>
        <dbReference type="SAM" id="SignalP"/>
    </source>
</evidence>
<feature type="domain" description="Solute-binding protein family 3/N-terminal" evidence="3">
    <location>
        <begin position="39"/>
        <end position="277"/>
    </location>
</feature>
<dbReference type="PANTHER" id="PTHR35936:SF25">
    <property type="entry name" value="ABC TRANSPORTER SUBSTRATE-BINDING PROTEIN"/>
    <property type="match status" value="1"/>
</dbReference>
<keyword evidence="5" id="KW-1185">Reference proteome</keyword>
<dbReference type="RefSeq" id="WP_315652522.1">
    <property type="nucleotide sequence ID" value="NZ_JAVXZY010000010.1"/>
</dbReference>
<name>A0ABU3PGB2_9BURK</name>
<dbReference type="InterPro" id="IPR001638">
    <property type="entry name" value="Solute-binding_3/MltF_N"/>
</dbReference>
<sequence length="279" mass="31493">MRIRSLGSVMGRRLAAAGLFTGLLLNLPPACAAPPLPEDVRVCDDANEWPPFSYYERIGGQPGKRLQGFSVELLQTIFQRHQIRHTIELLPWKRCLQEVREGQRFQMLMSATVNAERRRDYLLSEPYYTTLAHYFYLKSRFPQGLQLSSSAELGRYVLGGIRGYAYPRVPAELRERMQRTGSYPALFGMLRLGRVDLLVEGLEPMLGLAKTGVLQLQDDPDLAWAPLPGATPEPFYMLFTAQQPAGTALQALVNDELRQMQHSGELQKLLARHLPAATR</sequence>
<dbReference type="Pfam" id="PF00497">
    <property type="entry name" value="SBP_bac_3"/>
    <property type="match status" value="1"/>
</dbReference>
<proteinExistence type="predicted"/>
<dbReference type="Gene3D" id="3.40.190.10">
    <property type="entry name" value="Periplasmic binding protein-like II"/>
    <property type="match status" value="2"/>
</dbReference>
<evidence type="ECO:0000313" key="5">
    <source>
        <dbReference type="Proteomes" id="UP001246372"/>
    </source>
</evidence>
<dbReference type="SUPFAM" id="SSF53850">
    <property type="entry name" value="Periplasmic binding protein-like II"/>
    <property type="match status" value="1"/>
</dbReference>
<evidence type="ECO:0000256" key="1">
    <source>
        <dbReference type="ARBA" id="ARBA00022729"/>
    </source>
</evidence>
<dbReference type="PANTHER" id="PTHR35936">
    <property type="entry name" value="MEMBRANE-BOUND LYTIC MUREIN TRANSGLYCOSYLASE F"/>
    <property type="match status" value="1"/>
</dbReference>
<keyword evidence="1 2" id="KW-0732">Signal</keyword>
<reference evidence="4" key="1">
    <citation type="submission" date="2023-09" db="EMBL/GenBank/DDBJ databases">
        <title>Paucibacter sp. APW11 Genome sequencing and assembly.</title>
        <authorList>
            <person name="Kim I."/>
        </authorList>
    </citation>
    <scope>NUCLEOTIDE SEQUENCE</scope>
    <source>
        <strain evidence="4">APW11</strain>
    </source>
</reference>
<dbReference type="EMBL" id="JAVXZY010000010">
    <property type="protein sequence ID" value="MDT9001639.1"/>
    <property type="molecule type" value="Genomic_DNA"/>
</dbReference>
<feature type="signal peptide" evidence="2">
    <location>
        <begin position="1"/>
        <end position="32"/>
    </location>
</feature>
<feature type="chain" id="PRO_5046787760" evidence="2">
    <location>
        <begin position="33"/>
        <end position="279"/>
    </location>
</feature>
<accession>A0ABU3PGB2</accession>
<dbReference type="SMART" id="SM00062">
    <property type="entry name" value="PBPb"/>
    <property type="match status" value="1"/>
</dbReference>
<evidence type="ECO:0000259" key="3">
    <source>
        <dbReference type="SMART" id="SM00062"/>
    </source>
</evidence>
<gene>
    <name evidence="4" type="ORF">RQP53_20350</name>
</gene>
<dbReference type="Proteomes" id="UP001246372">
    <property type="component" value="Unassembled WGS sequence"/>
</dbReference>
<protein>
    <submittedName>
        <fullName evidence="4">Transporter substrate-binding domain-containing protein</fullName>
    </submittedName>
</protein>
<evidence type="ECO:0000313" key="4">
    <source>
        <dbReference type="EMBL" id="MDT9001639.1"/>
    </source>
</evidence>
<organism evidence="4 5">
    <name type="scientific">Roseateles aquae</name>
    <dbReference type="NCBI Taxonomy" id="3077235"/>
    <lineage>
        <taxon>Bacteria</taxon>
        <taxon>Pseudomonadati</taxon>
        <taxon>Pseudomonadota</taxon>
        <taxon>Betaproteobacteria</taxon>
        <taxon>Burkholderiales</taxon>
        <taxon>Sphaerotilaceae</taxon>
        <taxon>Roseateles</taxon>
    </lineage>
</organism>
<comment type="caution">
    <text evidence="4">The sequence shown here is derived from an EMBL/GenBank/DDBJ whole genome shotgun (WGS) entry which is preliminary data.</text>
</comment>